<reference evidence="1 2" key="1">
    <citation type="submission" date="2020-07" db="EMBL/GenBank/DDBJ databases">
        <authorList>
            <person name="Criscuolo A."/>
        </authorList>
    </citation>
    <scope>NUCLEOTIDE SEQUENCE [LARGE SCALE GENOMIC DNA]</scope>
    <source>
        <strain evidence="1">CIP111751</strain>
    </source>
</reference>
<comment type="caution">
    <text evidence="1">The sequence shown here is derived from an EMBL/GenBank/DDBJ whole genome shotgun (WGS) entry which is preliminary data.</text>
</comment>
<dbReference type="RefSeq" id="WP_184280584.1">
    <property type="nucleotide sequence ID" value="NZ_BMCO01000001.1"/>
</dbReference>
<protein>
    <recommendedName>
        <fullName evidence="3">PD-(D/E)XK nuclease superfamily protein</fullName>
    </recommendedName>
</protein>
<accession>A0A6V7RPN0</accession>
<evidence type="ECO:0000313" key="2">
    <source>
        <dbReference type="Proteomes" id="UP000534001"/>
    </source>
</evidence>
<evidence type="ECO:0008006" key="3">
    <source>
        <dbReference type="Google" id="ProtNLM"/>
    </source>
</evidence>
<evidence type="ECO:0000313" key="1">
    <source>
        <dbReference type="EMBL" id="CAD2079761.1"/>
    </source>
</evidence>
<dbReference type="EMBL" id="CAJEWA010000006">
    <property type="protein sequence ID" value="CAD2079761.1"/>
    <property type="molecule type" value="Genomic_DNA"/>
</dbReference>
<name>A0A6V7RPN0_9STAP</name>
<organism evidence="1 2">
    <name type="scientific">Jeotgalicoccus coquinae</name>
    <dbReference type="NCBI Taxonomy" id="709509"/>
    <lineage>
        <taxon>Bacteria</taxon>
        <taxon>Bacillati</taxon>
        <taxon>Bacillota</taxon>
        <taxon>Bacilli</taxon>
        <taxon>Bacillales</taxon>
        <taxon>Staphylococcaceae</taxon>
        <taxon>Jeotgalicoccus</taxon>
    </lineage>
</organism>
<proteinExistence type="predicted"/>
<dbReference type="Proteomes" id="UP000534001">
    <property type="component" value="Unassembled WGS sequence"/>
</dbReference>
<dbReference type="AlphaFoldDB" id="A0A6V7RPN0"/>
<gene>
    <name evidence="1" type="ORF">JEOCOQ751_01557</name>
</gene>
<sequence>MNAFDALNIFYREDVISDFLKNCFEDSRHFLNQFLKSADLKMDKNYNYKVINRLGLGKPIGTPDMVIYETEKQVPKIIIIENKLGTGEGIRQTLRYESELAQQRILGKLNLEAAEFHFIFLTLDTTVLPGSSKFKSVHYSSFLNEGSSVNNAALNRLLEDFKEKLNEFYIPVSDPVKALTEGIPMDTVQQKICWQNILMEKFKDETELNISWGEAGGAGRNNFIFLISKPNWKSDESFEETGLDNTFYIHVDTYINLLSENGNTVKDIGIRYETNPYKPHNQIKDLPGYDKFIENKNNFAAVLNRKLQQVIPDATQKRTSLLTAAVPVNQNSLEESVDDYYEKVKLIETVIDETISEIKKNTYCIKH</sequence>